<evidence type="ECO:0000256" key="1">
    <source>
        <dbReference type="ARBA" id="ARBA00035880"/>
    </source>
</evidence>
<comment type="catalytic activity">
    <reaction evidence="6">
        <text>a medium-chain fatty acyl-CoA + H2O = a medium-chain fatty acid + CoA + H(+)</text>
        <dbReference type="Rhea" id="RHEA:68184"/>
        <dbReference type="ChEBI" id="CHEBI:15377"/>
        <dbReference type="ChEBI" id="CHEBI:15378"/>
        <dbReference type="ChEBI" id="CHEBI:57287"/>
        <dbReference type="ChEBI" id="CHEBI:59558"/>
        <dbReference type="ChEBI" id="CHEBI:90546"/>
    </reaction>
</comment>
<dbReference type="EMBL" id="FNGP01000004">
    <property type="protein sequence ID" value="SDL63871.1"/>
    <property type="molecule type" value="Genomic_DNA"/>
</dbReference>
<comment type="catalytic activity">
    <reaction evidence="2">
        <text>a long-chain fatty acyl-CoA + H2O = a long-chain fatty acid + CoA + H(+)</text>
        <dbReference type="Rhea" id="RHEA:67680"/>
        <dbReference type="ChEBI" id="CHEBI:15377"/>
        <dbReference type="ChEBI" id="CHEBI:15378"/>
        <dbReference type="ChEBI" id="CHEBI:57287"/>
        <dbReference type="ChEBI" id="CHEBI:57560"/>
        <dbReference type="ChEBI" id="CHEBI:83139"/>
    </reaction>
</comment>
<feature type="domain" description="Acyl-CoA thioesterase-like N-terminal HotDog" evidence="7">
    <location>
        <begin position="44"/>
        <end position="131"/>
    </location>
</feature>
<evidence type="ECO:0000256" key="5">
    <source>
        <dbReference type="ARBA" id="ARBA00040062"/>
    </source>
</evidence>
<comment type="similarity">
    <text evidence="3">Belongs to the YigI thioesterase family.</text>
</comment>
<evidence type="ECO:0000259" key="7">
    <source>
        <dbReference type="Pfam" id="PF13622"/>
    </source>
</evidence>
<evidence type="ECO:0000256" key="3">
    <source>
        <dbReference type="ARBA" id="ARBA00038381"/>
    </source>
</evidence>
<reference evidence="8 9" key="1">
    <citation type="submission" date="2016-10" db="EMBL/GenBank/DDBJ databases">
        <authorList>
            <person name="de Groot N.N."/>
        </authorList>
    </citation>
    <scope>NUCLEOTIDE SEQUENCE [LARGE SCALE GENOMIC DNA]</scope>
    <source>
        <strain evidence="8 9">CGMCC 1.9159</strain>
    </source>
</reference>
<dbReference type="SUPFAM" id="SSF54637">
    <property type="entry name" value="Thioesterase/thiol ester dehydrase-isomerase"/>
    <property type="match status" value="1"/>
</dbReference>
<dbReference type="RefSeq" id="WP_093252167.1">
    <property type="nucleotide sequence ID" value="NZ_FNGP01000004.1"/>
</dbReference>
<dbReference type="STRING" id="686624.SAMN04488242_2233"/>
<evidence type="ECO:0000256" key="4">
    <source>
        <dbReference type="ARBA" id="ARBA00038894"/>
    </source>
</evidence>
<dbReference type="PANTHER" id="PTHR43240">
    <property type="entry name" value="1,4-DIHYDROXY-2-NAPHTHOYL-COA THIOESTERASE 1"/>
    <property type="match status" value="1"/>
</dbReference>
<sequence>MALPELEVVQGWIDDSPYNSWLGIRVTDLTATTVTFEVDARPEWRTTVEPPAVHGGILAALLDAAADFSLIGTVGKPVPTIDLSVNYLRGAAIGPIRVVGRLIKPGSQIATAEAEAVDASGKVVAIARGTFLASAARSDGT</sequence>
<dbReference type="InterPro" id="IPR003736">
    <property type="entry name" value="PAAI_dom"/>
</dbReference>
<dbReference type="Gene3D" id="3.10.129.10">
    <property type="entry name" value="Hotdog Thioesterase"/>
    <property type="match status" value="1"/>
</dbReference>
<dbReference type="OrthoDB" id="9813282at2"/>
<protein>
    <recommendedName>
        <fullName evidence="5">Medium/long-chain acyl-CoA thioesterase YigI</fullName>
        <ecNumber evidence="4">3.1.2.20</ecNumber>
    </recommendedName>
</protein>
<dbReference type="AlphaFoldDB" id="A0A1G9LQ64"/>
<comment type="catalytic activity">
    <reaction evidence="1">
        <text>a fatty acyl-CoA + H2O = a fatty acid + CoA + H(+)</text>
        <dbReference type="Rhea" id="RHEA:16781"/>
        <dbReference type="ChEBI" id="CHEBI:15377"/>
        <dbReference type="ChEBI" id="CHEBI:15378"/>
        <dbReference type="ChEBI" id="CHEBI:28868"/>
        <dbReference type="ChEBI" id="CHEBI:57287"/>
        <dbReference type="ChEBI" id="CHEBI:77636"/>
        <dbReference type="EC" id="3.1.2.20"/>
    </reaction>
</comment>
<dbReference type="NCBIfam" id="TIGR00369">
    <property type="entry name" value="unchar_dom_1"/>
    <property type="match status" value="1"/>
</dbReference>
<dbReference type="Pfam" id="PF13622">
    <property type="entry name" value="4HBT_3"/>
    <property type="match status" value="1"/>
</dbReference>
<evidence type="ECO:0000313" key="9">
    <source>
        <dbReference type="Proteomes" id="UP000199475"/>
    </source>
</evidence>
<evidence type="ECO:0000256" key="2">
    <source>
        <dbReference type="ARBA" id="ARBA00036002"/>
    </source>
</evidence>
<dbReference type="Proteomes" id="UP000199475">
    <property type="component" value="Unassembled WGS sequence"/>
</dbReference>
<dbReference type="EC" id="3.1.2.20" evidence="4"/>
<organism evidence="8 9">
    <name type="scientific">Tessaracoccus oleiagri</name>
    <dbReference type="NCBI Taxonomy" id="686624"/>
    <lineage>
        <taxon>Bacteria</taxon>
        <taxon>Bacillati</taxon>
        <taxon>Actinomycetota</taxon>
        <taxon>Actinomycetes</taxon>
        <taxon>Propionibacteriales</taxon>
        <taxon>Propionibacteriaceae</taxon>
        <taxon>Tessaracoccus</taxon>
    </lineage>
</organism>
<evidence type="ECO:0000313" key="8">
    <source>
        <dbReference type="EMBL" id="SDL63871.1"/>
    </source>
</evidence>
<name>A0A1G9LQ64_9ACTN</name>
<dbReference type="InterPro" id="IPR029069">
    <property type="entry name" value="HotDog_dom_sf"/>
</dbReference>
<accession>A0A1G9LQ64</accession>
<dbReference type="GO" id="GO:0047617">
    <property type="term" value="F:fatty acyl-CoA hydrolase activity"/>
    <property type="evidence" value="ECO:0007669"/>
    <property type="project" value="UniProtKB-EC"/>
</dbReference>
<keyword evidence="9" id="KW-1185">Reference proteome</keyword>
<dbReference type="PANTHER" id="PTHR43240:SF20">
    <property type="entry name" value="MEDIUM_LONG-CHAIN ACYL-COA THIOESTERASE YIGI"/>
    <property type="match status" value="1"/>
</dbReference>
<evidence type="ECO:0000256" key="6">
    <source>
        <dbReference type="ARBA" id="ARBA00048062"/>
    </source>
</evidence>
<proteinExistence type="inferred from homology"/>
<gene>
    <name evidence="8" type="ORF">SAMN04488242_2233</name>
</gene>
<dbReference type="CDD" id="cd03443">
    <property type="entry name" value="PaaI_thioesterase"/>
    <property type="match status" value="1"/>
</dbReference>
<dbReference type="InterPro" id="IPR049449">
    <property type="entry name" value="TesB_ACOT8-like_N"/>
</dbReference>